<protein>
    <submittedName>
        <fullName evidence="1">Uncharacterized protein</fullName>
    </submittedName>
</protein>
<gene>
    <name evidence="1" type="ORF">LARSCL_LOCUS19543</name>
</gene>
<dbReference type="AlphaFoldDB" id="A0AAV2BI72"/>
<comment type="caution">
    <text evidence="1">The sequence shown here is derived from an EMBL/GenBank/DDBJ whole genome shotgun (WGS) entry which is preliminary data.</text>
</comment>
<evidence type="ECO:0000313" key="2">
    <source>
        <dbReference type="Proteomes" id="UP001497382"/>
    </source>
</evidence>
<sequence>MRRFFLSLDNSSNTSPSISLRNRLVTGQIRKRIFLAFPLKKWKGLHSKFRKRPTEGGVAPAHLRNKVSPQIKEGDEDVVYKVFSFLIDPQAASNCEETFQILFLSNFHF</sequence>
<name>A0AAV2BI72_9ARAC</name>
<organism evidence="1 2">
    <name type="scientific">Larinioides sclopetarius</name>
    <dbReference type="NCBI Taxonomy" id="280406"/>
    <lineage>
        <taxon>Eukaryota</taxon>
        <taxon>Metazoa</taxon>
        <taxon>Ecdysozoa</taxon>
        <taxon>Arthropoda</taxon>
        <taxon>Chelicerata</taxon>
        <taxon>Arachnida</taxon>
        <taxon>Araneae</taxon>
        <taxon>Araneomorphae</taxon>
        <taxon>Entelegynae</taxon>
        <taxon>Araneoidea</taxon>
        <taxon>Araneidae</taxon>
        <taxon>Larinioides</taxon>
    </lineage>
</organism>
<evidence type="ECO:0000313" key="1">
    <source>
        <dbReference type="EMBL" id="CAL1295906.1"/>
    </source>
</evidence>
<proteinExistence type="predicted"/>
<dbReference type="EMBL" id="CAXIEN010000383">
    <property type="protein sequence ID" value="CAL1295906.1"/>
    <property type="molecule type" value="Genomic_DNA"/>
</dbReference>
<accession>A0AAV2BI72</accession>
<dbReference type="Proteomes" id="UP001497382">
    <property type="component" value="Unassembled WGS sequence"/>
</dbReference>
<keyword evidence="2" id="KW-1185">Reference proteome</keyword>
<reference evidence="1 2" key="1">
    <citation type="submission" date="2024-04" db="EMBL/GenBank/DDBJ databases">
        <authorList>
            <person name="Rising A."/>
            <person name="Reimegard J."/>
            <person name="Sonavane S."/>
            <person name="Akerstrom W."/>
            <person name="Nylinder S."/>
            <person name="Hedman E."/>
            <person name="Kallberg Y."/>
        </authorList>
    </citation>
    <scope>NUCLEOTIDE SEQUENCE [LARGE SCALE GENOMIC DNA]</scope>
</reference>